<dbReference type="AlphaFoldDB" id="A0A4S3TKZ9"/>
<evidence type="ECO:0000256" key="2">
    <source>
        <dbReference type="SAM" id="MobiDB-lite"/>
    </source>
</evidence>
<dbReference type="EMBL" id="RBZW01000027">
    <property type="protein sequence ID" value="THE64726.1"/>
    <property type="molecule type" value="Genomic_DNA"/>
</dbReference>
<dbReference type="GO" id="GO:0005829">
    <property type="term" value="C:cytosol"/>
    <property type="evidence" value="ECO:0007669"/>
    <property type="project" value="TreeGrafter"/>
</dbReference>
<dbReference type="Proteomes" id="UP000318864">
    <property type="component" value="Unassembled WGS sequence"/>
</dbReference>
<dbReference type="InterPro" id="IPR006175">
    <property type="entry name" value="YjgF/YER057c/UK114"/>
</dbReference>
<accession>A0A4S3TKZ9</accession>
<feature type="compositionally biased region" description="Polar residues" evidence="2">
    <location>
        <begin position="1"/>
        <end position="15"/>
    </location>
</feature>
<organism evidence="3 4">
    <name type="scientific">Salinadaptatus halalkaliphilus</name>
    <dbReference type="NCBI Taxonomy" id="2419781"/>
    <lineage>
        <taxon>Archaea</taxon>
        <taxon>Methanobacteriati</taxon>
        <taxon>Methanobacteriota</taxon>
        <taxon>Stenosarchaea group</taxon>
        <taxon>Halobacteria</taxon>
        <taxon>Halobacteriales</taxon>
        <taxon>Natrialbaceae</taxon>
        <taxon>Salinadaptatus</taxon>
    </lineage>
</organism>
<evidence type="ECO:0000313" key="4">
    <source>
        <dbReference type="Proteomes" id="UP000318864"/>
    </source>
</evidence>
<dbReference type="CDD" id="cd00448">
    <property type="entry name" value="YjgF_YER057c_UK114_family"/>
    <property type="match status" value="1"/>
</dbReference>
<dbReference type="OrthoDB" id="371655at2157"/>
<dbReference type="Pfam" id="PF01042">
    <property type="entry name" value="Ribonuc_L-PSP"/>
    <property type="match status" value="1"/>
</dbReference>
<dbReference type="Gene3D" id="3.30.1330.40">
    <property type="entry name" value="RutC-like"/>
    <property type="match status" value="1"/>
</dbReference>
<feature type="region of interest" description="Disordered" evidence="2">
    <location>
        <begin position="1"/>
        <end position="30"/>
    </location>
</feature>
<dbReference type="RefSeq" id="WP_141464835.1">
    <property type="nucleotide sequence ID" value="NZ_RBZW01000027.1"/>
</dbReference>
<comment type="caution">
    <text evidence="3">The sequence shown here is derived from an EMBL/GenBank/DDBJ whole genome shotgun (WGS) entry which is preliminary data.</text>
</comment>
<dbReference type="PANTHER" id="PTHR11803">
    <property type="entry name" value="2-IMINOBUTANOATE/2-IMINOPROPANOATE DEAMINASE RIDA"/>
    <property type="match status" value="1"/>
</dbReference>
<evidence type="ECO:0000313" key="3">
    <source>
        <dbReference type="EMBL" id="THE64726.1"/>
    </source>
</evidence>
<dbReference type="InterPro" id="IPR035959">
    <property type="entry name" value="RutC-like_sf"/>
</dbReference>
<comment type="similarity">
    <text evidence="1">Belongs to the RutC family.</text>
</comment>
<dbReference type="GO" id="GO:0019239">
    <property type="term" value="F:deaminase activity"/>
    <property type="evidence" value="ECO:0007669"/>
    <property type="project" value="TreeGrafter"/>
</dbReference>
<name>A0A4S3TKZ9_9EURY</name>
<keyword evidence="4" id="KW-1185">Reference proteome</keyword>
<proteinExistence type="inferred from homology"/>
<protein>
    <submittedName>
        <fullName evidence="3">RidA family protein</fullName>
    </submittedName>
</protein>
<reference evidence="3 4" key="1">
    <citation type="submission" date="2018-10" db="EMBL/GenBank/DDBJ databases">
        <title>Natronolimnobius sp. XQ-INN 246 isolated from Inner Mongolia Autonomous Region of China.</title>
        <authorList>
            <person name="Xue Q."/>
        </authorList>
    </citation>
    <scope>NUCLEOTIDE SEQUENCE [LARGE SCALE GENOMIC DNA]</scope>
    <source>
        <strain evidence="3 4">XQ-INN 246</strain>
    </source>
</reference>
<dbReference type="SUPFAM" id="SSF55298">
    <property type="entry name" value="YjgF-like"/>
    <property type="match status" value="1"/>
</dbReference>
<sequence>MAQSIDESAQTVRLSRTSKRQREGTDHVGAFGTRTGRSDLVFLEGMLPEASGTIVNDRSIEAQMSACFDRLEAVLASRGLDLSNVMKVTVQLTDTADRDVVDDVYRARFDGEYPPRTTMGVCSLPAGAAVQLDVIAAVE</sequence>
<gene>
    <name evidence="3" type="ORF">D8Y22_11470</name>
</gene>
<evidence type="ECO:0000256" key="1">
    <source>
        <dbReference type="ARBA" id="ARBA00010552"/>
    </source>
</evidence>
<dbReference type="PANTHER" id="PTHR11803:SF58">
    <property type="entry name" value="PROTEIN HMF1-RELATED"/>
    <property type="match status" value="1"/>
</dbReference>